<gene>
    <name evidence="1" type="ORF">GCM10022384_00950</name>
</gene>
<dbReference type="Proteomes" id="UP001500034">
    <property type="component" value="Unassembled WGS sequence"/>
</dbReference>
<proteinExistence type="predicted"/>
<sequence length="72" mass="7919">MVIITSFPTDHSFGISVTRFPVPGKTRTHTEPRTLDTATVRLDYWGSPHADRMIGREDRVVGPRGGKGVAGR</sequence>
<accession>A0ABP7NNI5</accession>
<comment type="caution">
    <text evidence="1">The sequence shown here is derived from an EMBL/GenBank/DDBJ whole genome shotgun (WGS) entry which is preliminary data.</text>
</comment>
<dbReference type="EMBL" id="BAABCQ010000001">
    <property type="protein sequence ID" value="GAA3950952.1"/>
    <property type="molecule type" value="Genomic_DNA"/>
</dbReference>
<name>A0ABP7NNI5_9ACTN</name>
<evidence type="ECO:0000313" key="2">
    <source>
        <dbReference type="Proteomes" id="UP001500034"/>
    </source>
</evidence>
<reference evidence="2" key="1">
    <citation type="journal article" date="2019" name="Int. J. Syst. Evol. Microbiol.">
        <title>The Global Catalogue of Microorganisms (GCM) 10K type strain sequencing project: providing services to taxonomists for standard genome sequencing and annotation.</title>
        <authorList>
            <consortium name="The Broad Institute Genomics Platform"/>
            <consortium name="The Broad Institute Genome Sequencing Center for Infectious Disease"/>
            <person name="Wu L."/>
            <person name="Ma J."/>
        </authorList>
    </citation>
    <scope>NUCLEOTIDE SEQUENCE [LARGE SCALE GENOMIC DNA]</scope>
    <source>
        <strain evidence="2">JCM 17027</strain>
    </source>
</reference>
<keyword evidence="2" id="KW-1185">Reference proteome</keyword>
<protein>
    <submittedName>
        <fullName evidence="1">Uncharacterized protein</fullName>
    </submittedName>
</protein>
<organism evidence="1 2">
    <name type="scientific">Streptomyces marokkonensis</name>
    <dbReference type="NCBI Taxonomy" id="324855"/>
    <lineage>
        <taxon>Bacteria</taxon>
        <taxon>Bacillati</taxon>
        <taxon>Actinomycetota</taxon>
        <taxon>Actinomycetes</taxon>
        <taxon>Kitasatosporales</taxon>
        <taxon>Streptomycetaceae</taxon>
        <taxon>Streptomyces</taxon>
    </lineage>
</organism>
<evidence type="ECO:0000313" key="1">
    <source>
        <dbReference type="EMBL" id="GAA3950952.1"/>
    </source>
</evidence>